<organism evidence="2 3">
    <name type="scientific">Filimonas zeae</name>
    <dbReference type="NCBI Taxonomy" id="1737353"/>
    <lineage>
        <taxon>Bacteria</taxon>
        <taxon>Pseudomonadati</taxon>
        <taxon>Bacteroidota</taxon>
        <taxon>Chitinophagia</taxon>
        <taxon>Chitinophagales</taxon>
        <taxon>Chitinophagaceae</taxon>
        <taxon>Filimonas</taxon>
    </lineage>
</organism>
<keyword evidence="1" id="KW-0732">Signal</keyword>
<comment type="caution">
    <text evidence="2">The sequence shown here is derived from an EMBL/GenBank/DDBJ whole genome shotgun (WGS) entry which is preliminary data.</text>
</comment>
<name>A0A917IY98_9BACT</name>
<reference evidence="2" key="1">
    <citation type="journal article" date="2014" name="Int. J. Syst. Evol. Microbiol.">
        <title>Complete genome sequence of Corynebacterium casei LMG S-19264T (=DSM 44701T), isolated from a smear-ripened cheese.</title>
        <authorList>
            <consortium name="US DOE Joint Genome Institute (JGI-PGF)"/>
            <person name="Walter F."/>
            <person name="Albersmeier A."/>
            <person name="Kalinowski J."/>
            <person name="Ruckert C."/>
        </authorList>
    </citation>
    <scope>NUCLEOTIDE SEQUENCE</scope>
    <source>
        <strain evidence="2">CGMCC 1.15290</strain>
    </source>
</reference>
<sequence>MNRINTLLLLLLCTGALASCRKVEYRTVSNPAYIRVFNNLTEPQGILNKRPRPFFCMFIDPVMDEKGKITGGATVSDFLNKRGVYAAPNPAHVGLSTSKFNPEYPGKELVPAGPVLNGFDLTNWAQISAGKHRFVFIYRPVSEVPFFQLQEDLRSNIALDTTIELKEKEVYTLHVLLEDFLARKHALYVRQENFYKQAFYDSLVYINFYNLSGKGYLQADESEKDLNSLDIANMPHRFGLKDDMHIYISHISEKDSLINEYAYQFAGTMHWTVNNPMVTPYASFPIFRDKANNGITTKAWQIIQFVKPGINPGVDFRYASVLPTLNVRFGIDYKAGEFGQVMFKDSLYNLSHRANEYMPNMVLNVHSGVDNPRSFGSVNSLEFINGRMYLMTIQRKYAPPVY</sequence>
<dbReference type="Proteomes" id="UP000627292">
    <property type="component" value="Unassembled WGS sequence"/>
</dbReference>
<protein>
    <submittedName>
        <fullName evidence="2">Uncharacterized protein</fullName>
    </submittedName>
</protein>
<evidence type="ECO:0000313" key="3">
    <source>
        <dbReference type="Proteomes" id="UP000627292"/>
    </source>
</evidence>
<dbReference type="PROSITE" id="PS51257">
    <property type="entry name" value="PROKAR_LIPOPROTEIN"/>
    <property type="match status" value="1"/>
</dbReference>
<dbReference type="EMBL" id="BMIB01000003">
    <property type="protein sequence ID" value="GGH69548.1"/>
    <property type="molecule type" value="Genomic_DNA"/>
</dbReference>
<feature type="chain" id="PRO_5037549418" evidence="1">
    <location>
        <begin position="19"/>
        <end position="402"/>
    </location>
</feature>
<gene>
    <name evidence="2" type="ORF">GCM10011379_26960</name>
</gene>
<evidence type="ECO:0000256" key="1">
    <source>
        <dbReference type="SAM" id="SignalP"/>
    </source>
</evidence>
<keyword evidence="3" id="KW-1185">Reference proteome</keyword>
<dbReference type="AlphaFoldDB" id="A0A917IY98"/>
<accession>A0A917IY98</accession>
<dbReference type="RefSeq" id="WP_188953058.1">
    <property type="nucleotide sequence ID" value="NZ_BMIB01000003.1"/>
</dbReference>
<proteinExistence type="predicted"/>
<evidence type="ECO:0000313" key="2">
    <source>
        <dbReference type="EMBL" id="GGH69548.1"/>
    </source>
</evidence>
<feature type="signal peptide" evidence="1">
    <location>
        <begin position="1"/>
        <end position="18"/>
    </location>
</feature>
<reference evidence="2" key="2">
    <citation type="submission" date="2020-09" db="EMBL/GenBank/DDBJ databases">
        <authorList>
            <person name="Sun Q."/>
            <person name="Zhou Y."/>
        </authorList>
    </citation>
    <scope>NUCLEOTIDE SEQUENCE</scope>
    <source>
        <strain evidence="2">CGMCC 1.15290</strain>
    </source>
</reference>